<evidence type="ECO:0000256" key="11">
    <source>
        <dbReference type="SAM" id="MobiDB-lite"/>
    </source>
</evidence>
<evidence type="ECO:0000256" key="2">
    <source>
        <dbReference type="ARBA" id="ARBA00012438"/>
    </source>
</evidence>
<dbReference type="FunFam" id="3.30.565.10:FF:000016">
    <property type="entry name" value="Chemotaxis protein CheA, putative"/>
    <property type="match status" value="1"/>
</dbReference>
<evidence type="ECO:0000256" key="8">
    <source>
        <dbReference type="ARBA" id="ARBA00035100"/>
    </source>
</evidence>
<evidence type="ECO:0000259" key="12">
    <source>
        <dbReference type="PROSITE" id="PS50109"/>
    </source>
</evidence>
<feature type="modified residue" description="4-aspartylphosphate" evidence="10">
    <location>
        <position position="661"/>
    </location>
</feature>
<evidence type="ECO:0000256" key="6">
    <source>
        <dbReference type="ARBA" id="ARBA00022777"/>
    </source>
</evidence>
<dbReference type="InterPro" id="IPR036061">
    <property type="entry name" value="CheW-like_dom_sf"/>
</dbReference>
<dbReference type="InterPro" id="IPR003594">
    <property type="entry name" value="HATPase_dom"/>
</dbReference>
<sequence>MDIRQLLLAAFEVEHREHIDAIRAALAADAESRDWNDVFRRAHSLKGASRAVDLPAVEAVAHRLETLFDRVVAGGGALDRSAEAAVHLALDRIEAYVGGLTDGAGAPMPDDALLALDRCLDAESPLPPAREPPAPAAPPPPVPAPTPPEPSAEAGALLRVPADAVDALTRASHELAGALGGEAVVAEGLARLTRRAAELGLAAERLRAETTAALDLRGLETGLLALAREAADLSRLRQTVATAVEAAAARVAEQAERLALVPAETVFGGFPRALRELAREGGLDIAVQTSGLDLPIERSMLQSLKDPVLHALRNTLSHGAETPAARAAHGKPPALTVGLEVTVQGGRLVIAVHDDGRGPDLAGVAEAARRRGLPVPEDDPEALLALVFEAGLSTAAQVDTLAGRGIGLSVVADTVRRLGGQVRLAPRAPWGTRLTMTLPLSAARRPMVLVEAGGATYALPSAAVERVIRFAPSELDRAMGRPVLRLAAEGSAGTVLPVLGLRDLLGGASPGEPEAGGRRPGLVLRAGARRVVLAVEALREVRTHLVLPAPPVGADPTLVSGTVILGDRPVLVLEPDGIVARAAEAGLEPPPREIQGGTIAPASRSPKFITILVVDDSITTRTLEKGILEAAGYRVVVCVDGQDAIERLRAGIEPIALVLADVEMPRLDGFGLLKAIRAEETLARLPVILMTSRGDAEDVARGLELGADAYLTKQSFDQRRLLETIGQLL</sequence>
<feature type="domain" description="HPt" evidence="15">
    <location>
        <begin position="1"/>
        <end position="107"/>
    </location>
</feature>
<dbReference type="Gene3D" id="1.20.120.160">
    <property type="entry name" value="HPT domain"/>
    <property type="match status" value="1"/>
</dbReference>
<feature type="domain" description="CheW-like" evidence="14">
    <location>
        <begin position="444"/>
        <end position="584"/>
    </location>
</feature>
<dbReference type="InterPro" id="IPR002545">
    <property type="entry name" value="CheW-lke_dom"/>
</dbReference>
<dbReference type="SMART" id="SM00073">
    <property type="entry name" value="HPT"/>
    <property type="match status" value="1"/>
</dbReference>
<feature type="modified residue" description="Phosphohistidine" evidence="9">
    <location>
        <position position="43"/>
    </location>
</feature>
<dbReference type="PRINTS" id="PR00344">
    <property type="entry name" value="BCTRLSENSOR"/>
</dbReference>
<proteinExistence type="predicted"/>
<dbReference type="PANTHER" id="PTHR43395:SF1">
    <property type="entry name" value="CHEMOTAXIS PROTEIN CHEA"/>
    <property type="match status" value="1"/>
</dbReference>
<evidence type="ECO:0000256" key="1">
    <source>
        <dbReference type="ARBA" id="ARBA00000085"/>
    </source>
</evidence>
<dbReference type="AlphaFoldDB" id="A0A1I2TUW1"/>
<dbReference type="SMART" id="SM00448">
    <property type="entry name" value="REC"/>
    <property type="match status" value="1"/>
</dbReference>
<dbReference type="InterPro" id="IPR008207">
    <property type="entry name" value="Sig_transdc_His_kin_Hpt_dom"/>
</dbReference>
<dbReference type="SUPFAM" id="SSF50341">
    <property type="entry name" value="CheW-like"/>
    <property type="match status" value="1"/>
</dbReference>
<dbReference type="CDD" id="cd00088">
    <property type="entry name" value="HPT"/>
    <property type="match status" value="1"/>
</dbReference>
<evidence type="ECO:0000256" key="10">
    <source>
        <dbReference type="PROSITE-ProRule" id="PRU00169"/>
    </source>
</evidence>
<evidence type="ECO:0000256" key="7">
    <source>
        <dbReference type="ARBA" id="ARBA00023012"/>
    </source>
</evidence>
<dbReference type="InterPro" id="IPR051315">
    <property type="entry name" value="Bact_Chemotaxis_CheA"/>
</dbReference>
<dbReference type="SMART" id="SM00260">
    <property type="entry name" value="CheW"/>
    <property type="match status" value="1"/>
</dbReference>
<dbReference type="OrthoDB" id="9803176at2"/>
<dbReference type="SUPFAM" id="SSF47226">
    <property type="entry name" value="Histidine-containing phosphotransfer domain, HPT domain"/>
    <property type="match status" value="1"/>
</dbReference>
<dbReference type="RefSeq" id="WP_091971012.1">
    <property type="nucleotide sequence ID" value="NZ_FOPM01000008.1"/>
</dbReference>
<dbReference type="STRING" id="582675.SAMN05192565_10851"/>
<keyword evidence="4 10" id="KW-0597">Phosphoprotein</keyword>
<dbReference type="InterPro" id="IPR036890">
    <property type="entry name" value="HATPase_C_sf"/>
</dbReference>
<protein>
    <recommendedName>
        <fullName evidence="3">Chemotaxis protein CheA</fullName>
        <ecNumber evidence="2">2.7.13.3</ecNumber>
    </recommendedName>
</protein>
<dbReference type="EC" id="2.7.13.3" evidence="2"/>
<dbReference type="PROSITE" id="PS50894">
    <property type="entry name" value="HPT"/>
    <property type="match status" value="1"/>
</dbReference>
<dbReference type="GO" id="GO:0000155">
    <property type="term" value="F:phosphorelay sensor kinase activity"/>
    <property type="evidence" value="ECO:0007669"/>
    <property type="project" value="UniProtKB-ARBA"/>
</dbReference>
<dbReference type="InterPro" id="IPR001789">
    <property type="entry name" value="Sig_transdc_resp-reg_receiver"/>
</dbReference>
<dbReference type="InterPro" id="IPR004358">
    <property type="entry name" value="Sig_transdc_His_kin-like_C"/>
</dbReference>
<dbReference type="InterPro" id="IPR005467">
    <property type="entry name" value="His_kinase_dom"/>
</dbReference>
<evidence type="ECO:0000313" key="16">
    <source>
        <dbReference type="EMBL" id="SFG68684.1"/>
    </source>
</evidence>
<dbReference type="InterPro" id="IPR036641">
    <property type="entry name" value="HPT_dom_sf"/>
</dbReference>
<feature type="domain" description="Histidine kinase" evidence="12">
    <location>
        <begin position="170"/>
        <end position="442"/>
    </location>
</feature>
<dbReference type="SUPFAM" id="SSF55874">
    <property type="entry name" value="ATPase domain of HSP90 chaperone/DNA topoisomerase II/histidine kinase"/>
    <property type="match status" value="1"/>
</dbReference>
<comment type="function">
    <text evidence="8">Involved in the transmission of sensory signals from the chemoreceptors to the flagellar motors. CheA is autophosphorylated; it can transfer its phosphate group to either CheB or CheY.</text>
</comment>
<dbReference type="Proteomes" id="UP000199229">
    <property type="component" value="Unassembled WGS sequence"/>
</dbReference>
<dbReference type="PROSITE" id="PS50109">
    <property type="entry name" value="HIS_KIN"/>
    <property type="match status" value="1"/>
</dbReference>
<gene>
    <name evidence="16" type="ORF">SAMN05192565_10851</name>
</gene>
<dbReference type="PROSITE" id="PS50851">
    <property type="entry name" value="CHEW"/>
    <property type="match status" value="1"/>
</dbReference>
<keyword evidence="5" id="KW-0808">Transferase</keyword>
<feature type="region of interest" description="Disordered" evidence="11">
    <location>
        <begin position="123"/>
        <end position="153"/>
    </location>
</feature>
<evidence type="ECO:0000259" key="15">
    <source>
        <dbReference type="PROSITE" id="PS50894"/>
    </source>
</evidence>
<dbReference type="CDD" id="cd17574">
    <property type="entry name" value="REC_OmpR"/>
    <property type="match status" value="1"/>
</dbReference>
<accession>A0A1I2TUW1</accession>
<dbReference type="SUPFAM" id="SSF52172">
    <property type="entry name" value="CheY-like"/>
    <property type="match status" value="1"/>
</dbReference>
<dbReference type="Pfam" id="PF00072">
    <property type="entry name" value="Response_reg"/>
    <property type="match status" value="1"/>
</dbReference>
<comment type="catalytic activity">
    <reaction evidence="1">
        <text>ATP + protein L-histidine = ADP + protein N-phospho-L-histidine.</text>
        <dbReference type="EC" id="2.7.13.3"/>
    </reaction>
</comment>
<evidence type="ECO:0000256" key="4">
    <source>
        <dbReference type="ARBA" id="ARBA00022553"/>
    </source>
</evidence>
<dbReference type="PROSITE" id="PS50110">
    <property type="entry name" value="RESPONSE_REGULATORY"/>
    <property type="match status" value="1"/>
</dbReference>
<evidence type="ECO:0000313" key="17">
    <source>
        <dbReference type="Proteomes" id="UP000199229"/>
    </source>
</evidence>
<keyword evidence="17" id="KW-1185">Reference proteome</keyword>
<dbReference type="Pfam" id="PF01584">
    <property type="entry name" value="CheW"/>
    <property type="match status" value="1"/>
</dbReference>
<evidence type="ECO:0000256" key="5">
    <source>
        <dbReference type="ARBA" id="ARBA00022679"/>
    </source>
</evidence>
<name>A0A1I2TUW1_9HYPH</name>
<evidence type="ECO:0000259" key="14">
    <source>
        <dbReference type="PROSITE" id="PS50851"/>
    </source>
</evidence>
<dbReference type="Gene3D" id="3.40.50.2300">
    <property type="match status" value="1"/>
</dbReference>
<dbReference type="SMART" id="SM00387">
    <property type="entry name" value="HATPase_c"/>
    <property type="match status" value="1"/>
</dbReference>
<evidence type="ECO:0000256" key="3">
    <source>
        <dbReference type="ARBA" id="ARBA00021495"/>
    </source>
</evidence>
<feature type="compositionally biased region" description="Pro residues" evidence="11">
    <location>
        <begin position="125"/>
        <end position="150"/>
    </location>
</feature>
<evidence type="ECO:0000259" key="13">
    <source>
        <dbReference type="PROSITE" id="PS50110"/>
    </source>
</evidence>
<evidence type="ECO:0000256" key="9">
    <source>
        <dbReference type="PROSITE-ProRule" id="PRU00110"/>
    </source>
</evidence>
<feature type="domain" description="Response regulatory" evidence="13">
    <location>
        <begin position="610"/>
        <end position="728"/>
    </location>
</feature>
<reference evidence="17" key="1">
    <citation type="submission" date="2016-10" db="EMBL/GenBank/DDBJ databases">
        <authorList>
            <person name="Varghese N."/>
            <person name="Submissions S."/>
        </authorList>
    </citation>
    <scope>NUCLEOTIDE SEQUENCE [LARGE SCALE GENOMIC DNA]</scope>
    <source>
        <strain evidence="17">Gh-105</strain>
    </source>
</reference>
<dbReference type="GO" id="GO:0006935">
    <property type="term" value="P:chemotaxis"/>
    <property type="evidence" value="ECO:0007669"/>
    <property type="project" value="InterPro"/>
</dbReference>
<organism evidence="16 17">
    <name type="scientific">Methylobacterium gossipiicola</name>
    <dbReference type="NCBI Taxonomy" id="582675"/>
    <lineage>
        <taxon>Bacteria</taxon>
        <taxon>Pseudomonadati</taxon>
        <taxon>Pseudomonadota</taxon>
        <taxon>Alphaproteobacteria</taxon>
        <taxon>Hyphomicrobiales</taxon>
        <taxon>Methylobacteriaceae</taxon>
        <taxon>Methylobacterium</taxon>
    </lineage>
</organism>
<dbReference type="EMBL" id="FOPM01000008">
    <property type="protein sequence ID" value="SFG68684.1"/>
    <property type="molecule type" value="Genomic_DNA"/>
</dbReference>
<dbReference type="PANTHER" id="PTHR43395">
    <property type="entry name" value="SENSOR HISTIDINE KINASE CHEA"/>
    <property type="match status" value="1"/>
</dbReference>
<dbReference type="Pfam" id="PF02518">
    <property type="entry name" value="HATPase_c"/>
    <property type="match status" value="1"/>
</dbReference>
<dbReference type="InterPro" id="IPR011006">
    <property type="entry name" value="CheY-like_superfamily"/>
</dbReference>
<dbReference type="Pfam" id="PF01627">
    <property type="entry name" value="Hpt"/>
    <property type="match status" value="1"/>
</dbReference>
<keyword evidence="7" id="KW-0902">Two-component regulatory system</keyword>
<dbReference type="Gene3D" id="3.30.565.10">
    <property type="entry name" value="Histidine kinase-like ATPase, C-terminal domain"/>
    <property type="match status" value="1"/>
</dbReference>
<keyword evidence="6 16" id="KW-0418">Kinase</keyword>